<reference evidence="2 3" key="1">
    <citation type="submission" date="2014-04" db="EMBL/GenBank/DDBJ databases">
        <title>Genome evolution of avian class.</title>
        <authorList>
            <person name="Zhang G."/>
            <person name="Li C."/>
        </authorList>
    </citation>
    <scope>NUCLEOTIDE SEQUENCE [LARGE SCALE GENOMIC DNA]</scope>
    <source>
        <strain evidence="2">BGI_AS27</strain>
    </source>
</reference>
<feature type="region of interest" description="Disordered" evidence="1">
    <location>
        <begin position="1"/>
        <end position="58"/>
    </location>
</feature>
<name>A0A087RCU1_APTFO</name>
<gene>
    <name evidence="2" type="ORF">AS27_13912</name>
</gene>
<feature type="non-terminal residue" evidence="2">
    <location>
        <position position="1"/>
    </location>
</feature>
<protein>
    <submittedName>
        <fullName evidence="2">Uncharacterized protein</fullName>
    </submittedName>
</protein>
<accession>A0A087RCU1</accession>
<feature type="non-terminal residue" evidence="2">
    <location>
        <position position="168"/>
    </location>
</feature>
<evidence type="ECO:0000313" key="3">
    <source>
        <dbReference type="Proteomes" id="UP000053286"/>
    </source>
</evidence>
<evidence type="ECO:0000256" key="1">
    <source>
        <dbReference type="SAM" id="MobiDB-lite"/>
    </source>
</evidence>
<keyword evidence="3" id="KW-1185">Reference proteome</keyword>
<dbReference type="EMBL" id="KL226295">
    <property type="protein sequence ID" value="KFM11295.1"/>
    <property type="molecule type" value="Genomic_DNA"/>
</dbReference>
<dbReference type="Proteomes" id="UP000053286">
    <property type="component" value="Unassembled WGS sequence"/>
</dbReference>
<sequence length="168" mass="16645">PKFTETEIEALPQSPGPEDQLTGQPGSPSTLRPASGAGQKPPLAFPPRAEALVPPNQRPCPVPLLLPVPPRALPWPKPSSGGSAALLPSVPEAAIPPGSLLVLLSSTGTALAFPSGMGEPSASAPGAFGLRGEGAGPGPSEGFLATGGGILPGFRWACTLPGPCWAAA</sequence>
<evidence type="ECO:0000313" key="2">
    <source>
        <dbReference type="EMBL" id="KFM11295.1"/>
    </source>
</evidence>
<proteinExistence type="predicted"/>
<organism evidence="2 3">
    <name type="scientific">Aptenodytes forsteri</name>
    <name type="common">Emperor penguin</name>
    <dbReference type="NCBI Taxonomy" id="9233"/>
    <lineage>
        <taxon>Eukaryota</taxon>
        <taxon>Metazoa</taxon>
        <taxon>Chordata</taxon>
        <taxon>Craniata</taxon>
        <taxon>Vertebrata</taxon>
        <taxon>Euteleostomi</taxon>
        <taxon>Archelosauria</taxon>
        <taxon>Archosauria</taxon>
        <taxon>Dinosauria</taxon>
        <taxon>Saurischia</taxon>
        <taxon>Theropoda</taxon>
        <taxon>Coelurosauria</taxon>
        <taxon>Aves</taxon>
        <taxon>Neognathae</taxon>
        <taxon>Neoaves</taxon>
        <taxon>Aequornithes</taxon>
        <taxon>Sphenisciformes</taxon>
        <taxon>Spheniscidae</taxon>
        <taxon>Aptenodytes</taxon>
    </lineage>
</organism>
<feature type="compositionally biased region" description="Polar residues" evidence="1">
    <location>
        <begin position="21"/>
        <end position="32"/>
    </location>
</feature>
<dbReference type="AlphaFoldDB" id="A0A087RCU1"/>